<comment type="caution">
    <text evidence="1">The sequence shown here is derived from an EMBL/GenBank/DDBJ whole genome shotgun (WGS) entry which is preliminary data.</text>
</comment>
<evidence type="ECO:0000313" key="1">
    <source>
        <dbReference type="EMBL" id="EQB47140.1"/>
    </source>
</evidence>
<dbReference type="EMBL" id="AMYD01003090">
    <property type="protein sequence ID" value="EQB47140.1"/>
    <property type="molecule type" value="Genomic_DNA"/>
</dbReference>
<gene>
    <name evidence="1" type="ORF">CGLO_13751</name>
</gene>
<dbReference type="Proteomes" id="UP000015530">
    <property type="component" value="Unassembled WGS sequence"/>
</dbReference>
<reference evidence="2" key="1">
    <citation type="journal article" date="2013" name="Mol. Plant Microbe Interact.">
        <title>Global aspects of pacC regulation of pathogenicity genes in Colletotrichum gloeosporioides as revealed by transcriptome analysis.</title>
        <authorList>
            <person name="Alkan N."/>
            <person name="Meng X."/>
            <person name="Friedlander G."/>
            <person name="Reuveni E."/>
            <person name="Sukno S."/>
            <person name="Sherman A."/>
            <person name="Thon M."/>
            <person name="Fluhr R."/>
            <person name="Prusky D."/>
        </authorList>
    </citation>
    <scope>NUCLEOTIDE SEQUENCE [LARGE SCALE GENOMIC DNA]</scope>
    <source>
        <strain evidence="2">Cg-14</strain>
    </source>
</reference>
<dbReference type="HOGENOM" id="CLU_3435953_0_0_1"/>
<evidence type="ECO:0000313" key="2">
    <source>
        <dbReference type="Proteomes" id="UP000015530"/>
    </source>
</evidence>
<accession>T0LFU7</accession>
<organism evidence="1 2">
    <name type="scientific">Colletotrichum gloeosporioides (strain Cg-14)</name>
    <name type="common">Anthracnose fungus</name>
    <name type="synonym">Glomerella cingulata</name>
    <dbReference type="NCBI Taxonomy" id="1237896"/>
    <lineage>
        <taxon>Eukaryota</taxon>
        <taxon>Fungi</taxon>
        <taxon>Dikarya</taxon>
        <taxon>Ascomycota</taxon>
        <taxon>Pezizomycotina</taxon>
        <taxon>Sordariomycetes</taxon>
        <taxon>Hypocreomycetidae</taxon>
        <taxon>Glomerellales</taxon>
        <taxon>Glomerellaceae</taxon>
        <taxon>Colletotrichum</taxon>
        <taxon>Colletotrichum gloeosporioides species complex</taxon>
    </lineage>
</organism>
<name>T0LFU7_COLGC</name>
<sequence>MYEDTPDDIDIQF</sequence>
<proteinExistence type="predicted"/>
<protein>
    <submittedName>
        <fullName evidence="1">Uncharacterized protein</fullName>
    </submittedName>
</protein>